<dbReference type="Proteomes" id="UP000321567">
    <property type="component" value="Unassembled WGS sequence"/>
</dbReference>
<dbReference type="UniPathway" id="UPA00035">
    <property type="reaction ID" value="UER00044"/>
</dbReference>
<accession>A0A512H8N4</accession>
<dbReference type="GO" id="GO:0005829">
    <property type="term" value="C:cytosol"/>
    <property type="evidence" value="ECO:0007669"/>
    <property type="project" value="TreeGrafter"/>
</dbReference>
<dbReference type="PANTHER" id="PTHR43406">
    <property type="entry name" value="TRYPTOPHAN SYNTHASE, ALPHA CHAIN"/>
    <property type="match status" value="1"/>
</dbReference>
<dbReference type="SUPFAM" id="SSF51366">
    <property type="entry name" value="Ribulose-phoshate binding barrel"/>
    <property type="match status" value="1"/>
</dbReference>
<protein>
    <recommendedName>
        <fullName evidence="9">Tryptophan synthase alpha chain</fullName>
        <ecNumber evidence="9">4.2.1.20</ecNumber>
    </recommendedName>
</protein>
<evidence type="ECO:0000256" key="3">
    <source>
        <dbReference type="ARBA" id="ARBA00011270"/>
    </source>
</evidence>
<comment type="caution">
    <text evidence="11">The sequence shown here is derived from an EMBL/GenBank/DDBJ whole genome shotgun (WGS) entry which is preliminary data.</text>
</comment>
<comment type="pathway">
    <text evidence="2 9">Amino-acid biosynthesis; L-tryptophan biosynthesis; L-tryptophan from chorismate: step 5/5.</text>
</comment>
<evidence type="ECO:0000313" key="11">
    <source>
        <dbReference type="EMBL" id="GEO81812.1"/>
    </source>
</evidence>
<dbReference type="NCBIfam" id="TIGR00262">
    <property type="entry name" value="trpA"/>
    <property type="match status" value="1"/>
</dbReference>
<organism evidence="11 12">
    <name type="scientific">Pararhodospirillum oryzae</name>
    <dbReference type="NCBI Taxonomy" id="478448"/>
    <lineage>
        <taxon>Bacteria</taxon>
        <taxon>Pseudomonadati</taxon>
        <taxon>Pseudomonadota</taxon>
        <taxon>Alphaproteobacteria</taxon>
        <taxon>Rhodospirillales</taxon>
        <taxon>Rhodospirillaceae</taxon>
        <taxon>Pararhodospirillum</taxon>
    </lineage>
</organism>
<evidence type="ECO:0000313" key="12">
    <source>
        <dbReference type="Proteomes" id="UP000321567"/>
    </source>
</evidence>
<reference evidence="11 12" key="1">
    <citation type="submission" date="2019-07" db="EMBL/GenBank/DDBJ databases">
        <title>Whole genome shotgun sequence of Rhodospirillum oryzae NBRC 107573.</title>
        <authorList>
            <person name="Hosoyama A."/>
            <person name="Uohara A."/>
            <person name="Ohji S."/>
            <person name="Ichikawa N."/>
        </authorList>
    </citation>
    <scope>NUCLEOTIDE SEQUENCE [LARGE SCALE GENOMIC DNA]</scope>
    <source>
        <strain evidence="11 12">NBRC 107573</strain>
    </source>
</reference>
<keyword evidence="5 9" id="KW-0822">Tryptophan biosynthesis</keyword>
<comment type="subunit">
    <text evidence="3 9">Tetramer of two alpha and two beta chains.</text>
</comment>
<dbReference type="AlphaFoldDB" id="A0A512H8N4"/>
<evidence type="ECO:0000256" key="1">
    <source>
        <dbReference type="ARBA" id="ARBA00003365"/>
    </source>
</evidence>
<dbReference type="InterPro" id="IPR011060">
    <property type="entry name" value="RibuloseP-bd_barrel"/>
</dbReference>
<dbReference type="OrthoDB" id="9804578at2"/>
<name>A0A512H8N4_9PROT</name>
<evidence type="ECO:0000256" key="9">
    <source>
        <dbReference type="HAMAP-Rule" id="MF_00131"/>
    </source>
</evidence>
<dbReference type="Pfam" id="PF00290">
    <property type="entry name" value="Trp_syntA"/>
    <property type="match status" value="1"/>
</dbReference>
<evidence type="ECO:0000256" key="2">
    <source>
        <dbReference type="ARBA" id="ARBA00004733"/>
    </source>
</evidence>
<dbReference type="InterPro" id="IPR002028">
    <property type="entry name" value="Trp_synthase_suA"/>
</dbReference>
<gene>
    <name evidence="9 11" type="primary">trpA</name>
    <name evidence="11" type="ORF">ROR02_19430</name>
</gene>
<dbReference type="InterPro" id="IPR013785">
    <property type="entry name" value="Aldolase_TIM"/>
</dbReference>
<evidence type="ECO:0000256" key="10">
    <source>
        <dbReference type="RuleBase" id="RU003662"/>
    </source>
</evidence>
<evidence type="ECO:0000256" key="5">
    <source>
        <dbReference type="ARBA" id="ARBA00022822"/>
    </source>
</evidence>
<keyword evidence="7 9" id="KW-0456">Lyase</keyword>
<evidence type="ECO:0000256" key="6">
    <source>
        <dbReference type="ARBA" id="ARBA00023141"/>
    </source>
</evidence>
<dbReference type="RefSeq" id="WP_147163838.1">
    <property type="nucleotide sequence ID" value="NZ_BJZO01000049.1"/>
</dbReference>
<feature type="active site" description="Proton acceptor" evidence="9">
    <location>
        <position position="58"/>
    </location>
</feature>
<dbReference type="CDD" id="cd04724">
    <property type="entry name" value="Tryptophan_synthase_alpha"/>
    <property type="match status" value="1"/>
</dbReference>
<dbReference type="PANTHER" id="PTHR43406:SF1">
    <property type="entry name" value="TRYPTOPHAN SYNTHASE ALPHA CHAIN, CHLOROPLASTIC"/>
    <property type="match status" value="1"/>
</dbReference>
<comment type="function">
    <text evidence="1 9">The alpha subunit is responsible for the aldol cleavage of indoleglycerol phosphate to indole and glyceraldehyde 3-phosphate.</text>
</comment>
<dbReference type="HAMAP" id="MF_00131">
    <property type="entry name" value="Trp_synth_alpha"/>
    <property type="match status" value="1"/>
</dbReference>
<keyword evidence="4 9" id="KW-0028">Amino-acid biosynthesis</keyword>
<comment type="catalytic activity">
    <reaction evidence="8 9">
        <text>(1S,2R)-1-C-(indol-3-yl)glycerol 3-phosphate + L-serine = D-glyceraldehyde 3-phosphate + L-tryptophan + H2O</text>
        <dbReference type="Rhea" id="RHEA:10532"/>
        <dbReference type="ChEBI" id="CHEBI:15377"/>
        <dbReference type="ChEBI" id="CHEBI:33384"/>
        <dbReference type="ChEBI" id="CHEBI:57912"/>
        <dbReference type="ChEBI" id="CHEBI:58866"/>
        <dbReference type="ChEBI" id="CHEBI:59776"/>
        <dbReference type="EC" id="4.2.1.20"/>
    </reaction>
</comment>
<keyword evidence="6 9" id="KW-0057">Aromatic amino acid biosynthesis</keyword>
<comment type="similarity">
    <text evidence="9 10">Belongs to the TrpA family.</text>
</comment>
<evidence type="ECO:0000256" key="4">
    <source>
        <dbReference type="ARBA" id="ARBA00022605"/>
    </source>
</evidence>
<feature type="active site" description="Proton acceptor" evidence="9">
    <location>
        <position position="69"/>
    </location>
</feature>
<dbReference type="Gene3D" id="3.20.20.70">
    <property type="entry name" value="Aldolase class I"/>
    <property type="match status" value="1"/>
</dbReference>
<keyword evidence="12" id="KW-1185">Reference proteome</keyword>
<dbReference type="InterPro" id="IPR018204">
    <property type="entry name" value="Trp_synthase_alpha_AS"/>
</dbReference>
<evidence type="ECO:0000256" key="8">
    <source>
        <dbReference type="ARBA" id="ARBA00049047"/>
    </source>
</evidence>
<proteinExistence type="inferred from homology"/>
<dbReference type="GO" id="GO:0004834">
    <property type="term" value="F:tryptophan synthase activity"/>
    <property type="evidence" value="ECO:0007669"/>
    <property type="project" value="UniProtKB-UniRule"/>
</dbReference>
<dbReference type="FunFam" id="3.20.20.70:FF:000037">
    <property type="entry name" value="Tryptophan synthase alpha chain"/>
    <property type="match status" value="1"/>
</dbReference>
<dbReference type="EMBL" id="BJZO01000049">
    <property type="protein sequence ID" value="GEO81812.1"/>
    <property type="molecule type" value="Genomic_DNA"/>
</dbReference>
<dbReference type="PROSITE" id="PS00167">
    <property type="entry name" value="TRP_SYNTHASE_ALPHA"/>
    <property type="match status" value="1"/>
</dbReference>
<evidence type="ECO:0000256" key="7">
    <source>
        <dbReference type="ARBA" id="ARBA00023239"/>
    </source>
</evidence>
<dbReference type="EC" id="4.2.1.20" evidence="9"/>
<sequence length="271" mass="27968">MSSAPASSAADRLARRFAALKAEGRGGLVTYMMAGDPDHATALSLMQGLPQAGADIIELGMPFSDPMADGPAIQAAAVRALQGGMTLHGTLETVAAFRAGDDETPVILMGYYNPVYLYGVEAFARDAVAAGADGVILVDLPPEEAAEVLPAFRAHGLHLIFLTTPTSDDARLPMILKDASGFVYHVSIAGITGAQAAQEDAVAEMVRHIRAHTELPVAIGFGISTPAQAARFARLADAAVVGSAIVRRVAEGGDALGFVRELADAVRAPAP</sequence>